<reference evidence="1" key="1">
    <citation type="submission" date="2020-11" db="EMBL/GenBank/DDBJ databases">
        <authorList>
            <person name="Whitehead M."/>
        </authorList>
    </citation>
    <scope>NUCLEOTIDE SEQUENCE</scope>
    <source>
        <strain evidence="1">EGII</strain>
    </source>
</reference>
<dbReference type="AlphaFoldDB" id="A0A811V4E8"/>
<accession>A0A811V4E8</accession>
<evidence type="ECO:0000313" key="2">
    <source>
        <dbReference type="Proteomes" id="UP000606786"/>
    </source>
</evidence>
<sequence>MFVYLYYKQTHKIARRKALNLFRLNYSRKRSNVKLEKLQSQPSSAAAAATNINQTTWAIDQLPKQSTPEQKQKMQQ</sequence>
<keyword evidence="2" id="KW-1185">Reference proteome</keyword>
<dbReference type="EMBL" id="CAJHJT010000034">
    <property type="protein sequence ID" value="CAD7004393.1"/>
    <property type="molecule type" value="Genomic_DNA"/>
</dbReference>
<name>A0A811V4E8_CERCA</name>
<organism evidence="1 2">
    <name type="scientific">Ceratitis capitata</name>
    <name type="common">Mediterranean fruit fly</name>
    <name type="synonym">Tephritis capitata</name>
    <dbReference type="NCBI Taxonomy" id="7213"/>
    <lineage>
        <taxon>Eukaryota</taxon>
        <taxon>Metazoa</taxon>
        <taxon>Ecdysozoa</taxon>
        <taxon>Arthropoda</taxon>
        <taxon>Hexapoda</taxon>
        <taxon>Insecta</taxon>
        <taxon>Pterygota</taxon>
        <taxon>Neoptera</taxon>
        <taxon>Endopterygota</taxon>
        <taxon>Diptera</taxon>
        <taxon>Brachycera</taxon>
        <taxon>Muscomorpha</taxon>
        <taxon>Tephritoidea</taxon>
        <taxon>Tephritidae</taxon>
        <taxon>Ceratitis</taxon>
        <taxon>Ceratitis</taxon>
    </lineage>
</organism>
<dbReference type="Proteomes" id="UP000606786">
    <property type="component" value="Unassembled WGS sequence"/>
</dbReference>
<protein>
    <submittedName>
        <fullName evidence="1">(Mediterranean fruit fly) hypothetical protein</fullName>
    </submittedName>
</protein>
<gene>
    <name evidence="1" type="ORF">CCAP1982_LOCUS12803</name>
</gene>
<evidence type="ECO:0000313" key="1">
    <source>
        <dbReference type="EMBL" id="CAD7004393.1"/>
    </source>
</evidence>
<comment type="caution">
    <text evidence="1">The sequence shown here is derived from an EMBL/GenBank/DDBJ whole genome shotgun (WGS) entry which is preliminary data.</text>
</comment>
<proteinExistence type="predicted"/>